<evidence type="ECO:0000313" key="2">
    <source>
        <dbReference type="Proteomes" id="UP000886595"/>
    </source>
</evidence>
<dbReference type="Proteomes" id="UP000886595">
    <property type="component" value="Unassembled WGS sequence"/>
</dbReference>
<name>A0A8X7V1H3_BRACI</name>
<keyword evidence="2" id="KW-1185">Reference proteome</keyword>
<sequence length="51" mass="5685">LTITYSMNSGGILMGVQFLRRAKITGKKITVGLIFASPMDATLRQRHSYQL</sequence>
<comment type="caution">
    <text evidence="1">The sequence shown here is derived from an EMBL/GenBank/DDBJ whole genome shotgun (WGS) entry which is preliminary data.</text>
</comment>
<feature type="non-terminal residue" evidence="1">
    <location>
        <position position="1"/>
    </location>
</feature>
<evidence type="ECO:0000313" key="1">
    <source>
        <dbReference type="EMBL" id="KAG2297631.1"/>
    </source>
</evidence>
<dbReference type="AlphaFoldDB" id="A0A8X7V1H3"/>
<organism evidence="1 2">
    <name type="scientific">Brassica carinata</name>
    <name type="common">Ethiopian mustard</name>
    <name type="synonym">Abyssinian cabbage</name>
    <dbReference type="NCBI Taxonomy" id="52824"/>
    <lineage>
        <taxon>Eukaryota</taxon>
        <taxon>Viridiplantae</taxon>
        <taxon>Streptophyta</taxon>
        <taxon>Embryophyta</taxon>
        <taxon>Tracheophyta</taxon>
        <taxon>Spermatophyta</taxon>
        <taxon>Magnoliopsida</taxon>
        <taxon>eudicotyledons</taxon>
        <taxon>Gunneridae</taxon>
        <taxon>Pentapetalae</taxon>
        <taxon>rosids</taxon>
        <taxon>malvids</taxon>
        <taxon>Brassicales</taxon>
        <taxon>Brassicaceae</taxon>
        <taxon>Brassiceae</taxon>
        <taxon>Brassica</taxon>
    </lineage>
</organism>
<proteinExistence type="predicted"/>
<accession>A0A8X7V1H3</accession>
<gene>
    <name evidence="1" type="ORF">Bca52824_044300</name>
</gene>
<protein>
    <submittedName>
        <fullName evidence="1">Uncharacterized protein</fullName>
    </submittedName>
</protein>
<reference evidence="1 2" key="1">
    <citation type="submission" date="2020-02" db="EMBL/GenBank/DDBJ databases">
        <authorList>
            <person name="Ma Q."/>
            <person name="Huang Y."/>
            <person name="Song X."/>
            <person name="Pei D."/>
        </authorList>
    </citation>
    <scope>NUCLEOTIDE SEQUENCE [LARGE SCALE GENOMIC DNA]</scope>
    <source>
        <strain evidence="1">Sxm20200214</strain>
        <tissue evidence="1">Leaf</tissue>
    </source>
</reference>
<dbReference type="EMBL" id="JAAMPC010000009">
    <property type="protein sequence ID" value="KAG2297631.1"/>
    <property type="molecule type" value="Genomic_DNA"/>
</dbReference>